<dbReference type="GO" id="GO:0016491">
    <property type="term" value="F:oxidoreductase activity"/>
    <property type="evidence" value="ECO:0007669"/>
    <property type="project" value="UniProtKB-KW"/>
</dbReference>
<keyword evidence="1" id="KW-0285">Flavoprotein</keyword>
<dbReference type="PANTHER" id="PTHR43656:SF2">
    <property type="entry name" value="BINDING OXIDOREDUCTASE, PUTATIVE (AFU_ORTHOLOGUE AFUA_2G08260)-RELATED"/>
    <property type="match status" value="1"/>
</dbReference>
<proteinExistence type="predicted"/>
<dbReference type="Pfam" id="PF00724">
    <property type="entry name" value="Oxidored_FMN"/>
    <property type="match status" value="1"/>
</dbReference>
<dbReference type="Gene3D" id="3.20.20.70">
    <property type="entry name" value="Aldolase class I"/>
    <property type="match status" value="1"/>
</dbReference>
<dbReference type="AlphaFoldDB" id="A0A0F9Q7U9"/>
<dbReference type="SUPFAM" id="SSF51395">
    <property type="entry name" value="FMN-linked oxidoreductases"/>
    <property type="match status" value="1"/>
</dbReference>
<keyword evidence="2" id="KW-0560">Oxidoreductase</keyword>
<evidence type="ECO:0000256" key="2">
    <source>
        <dbReference type="ARBA" id="ARBA00023002"/>
    </source>
</evidence>
<dbReference type="InterPro" id="IPR013785">
    <property type="entry name" value="Aldolase_TIM"/>
</dbReference>
<reference evidence="4" key="1">
    <citation type="journal article" date="2015" name="Nature">
        <title>Complex archaea that bridge the gap between prokaryotes and eukaryotes.</title>
        <authorList>
            <person name="Spang A."/>
            <person name="Saw J.H."/>
            <person name="Jorgensen S.L."/>
            <person name="Zaremba-Niedzwiedzka K."/>
            <person name="Martijn J."/>
            <person name="Lind A.E."/>
            <person name="van Eijk R."/>
            <person name="Schleper C."/>
            <person name="Guy L."/>
            <person name="Ettema T.J."/>
        </authorList>
    </citation>
    <scope>NUCLEOTIDE SEQUENCE</scope>
</reference>
<accession>A0A0F9Q7U9</accession>
<evidence type="ECO:0000313" key="4">
    <source>
        <dbReference type="EMBL" id="KKN40080.1"/>
    </source>
</evidence>
<dbReference type="PANTHER" id="PTHR43656">
    <property type="entry name" value="BINDING OXIDOREDUCTASE, PUTATIVE (AFU_ORTHOLOGUE AFUA_2G08260)-RELATED"/>
    <property type="match status" value="1"/>
</dbReference>
<protein>
    <recommendedName>
        <fullName evidence="3">NADH:flavin oxidoreductase/NADH oxidase N-terminal domain-containing protein</fullName>
    </recommendedName>
</protein>
<sequence length="369" mass="40732">MKTISILFSPIKIGTVEIPNRFVRAATHDFMASRNGAVTERQVSLFQNLAKGEVGLIITGHAYVNPAGIASPYQTGVYSDHCIEGLSQITESVHKYPSRIFLQISHAGRQTKPKLCGCTPLAPSSVYEPTFEVMPKEMNQEEIKSVIDDFIQSSRRAKEAGFDGVELHVAHGYLLSSFISPYTNRRKDEWGGTLTNRLRIVVEIIQGIKELLGKEFPLIVKLNSSDFLPEGLNVDESIDIAKILESEGIDGLEVSGGMAEAGRGSVWKGLRPEKEEGYFLDNAFKTKAELSIPVFGLGGIRSFSVMENIIEEGRADLISMSRPFIREPLLISKFRTGKIKKSECISCNKCFNLRGIACAELIKKKGTLS</sequence>
<dbReference type="GO" id="GO:0010181">
    <property type="term" value="F:FMN binding"/>
    <property type="evidence" value="ECO:0007669"/>
    <property type="project" value="InterPro"/>
</dbReference>
<dbReference type="InterPro" id="IPR051799">
    <property type="entry name" value="NADH_flavin_oxidoreductase"/>
</dbReference>
<evidence type="ECO:0000256" key="1">
    <source>
        <dbReference type="ARBA" id="ARBA00022630"/>
    </source>
</evidence>
<feature type="domain" description="NADH:flavin oxidoreductase/NADH oxidase N-terminal" evidence="3">
    <location>
        <begin position="7"/>
        <end position="337"/>
    </location>
</feature>
<dbReference type="CDD" id="cd02803">
    <property type="entry name" value="OYE_like_FMN_family"/>
    <property type="match status" value="1"/>
</dbReference>
<evidence type="ECO:0000259" key="3">
    <source>
        <dbReference type="Pfam" id="PF00724"/>
    </source>
</evidence>
<name>A0A0F9Q7U9_9ZZZZ</name>
<dbReference type="InterPro" id="IPR001155">
    <property type="entry name" value="OxRdtase_FMN_N"/>
</dbReference>
<gene>
    <name evidence="4" type="ORF">LCGC14_0736900</name>
</gene>
<dbReference type="EMBL" id="LAZR01001726">
    <property type="protein sequence ID" value="KKN40080.1"/>
    <property type="molecule type" value="Genomic_DNA"/>
</dbReference>
<comment type="caution">
    <text evidence="4">The sequence shown here is derived from an EMBL/GenBank/DDBJ whole genome shotgun (WGS) entry which is preliminary data.</text>
</comment>
<organism evidence="4">
    <name type="scientific">marine sediment metagenome</name>
    <dbReference type="NCBI Taxonomy" id="412755"/>
    <lineage>
        <taxon>unclassified sequences</taxon>
        <taxon>metagenomes</taxon>
        <taxon>ecological metagenomes</taxon>
    </lineage>
</organism>